<dbReference type="EMBL" id="CABVHW010000022">
    <property type="protein sequence ID" value="VVO29654.1"/>
    <property type="molecule type" value="Genomic_DNA"/>
</dbReference>
<reference evidence="2 3" key="1">
    <citation type="submission" date="2019-09" db="EMBL/GenBank/DDBJ databases">
        <authorList>
            <person name="Chandra G."/>
            <person name="Truman W A."/>
        </authorList>
    </citation>
    <scope>NUCLEOTIDE SEQUENCE [LARGE SCALE GENOMIC DNA]</scope>
    <source>
        <strain evidence="2">PS710</strain>
    </source>
</reference>
<dbReference type="PANTHER" id="PTHR43283:SF14">
    <property type="entry name" value="BLL8153 PROTEIN"/>
    <property type="match status" value="1"/>
</dbReference>
<dbReference type="AlphaFoldDB" id="A0A5E7ESI7"/>
<evidence type="ECO:0000313" key="2">
    <source>
        <dbReference type="EMBL" id="VVO29654.1"/>
    </source>
</evidence>
<evidence type="ECO:0000313" key="3">
    <source>
        <dbReference type="Proteomes" id="UP000381093"/>
    </source>
</evidence>
<dbReference type="Pfam" id="PF00144">
    <property type="entry name" value="Beta-lactamase"/>
    <property type="match status" value="1"/>
</dbReference>
<evidence type="ECO:0000259" key="1">
    <source>
        <dbReference type="Pfam" id="PF00144"/>
    </source>
</evidence>
<dbReference type="SUPFAM" id="SSF56601">
    <property type="entry name" value="beta-lactamase/transpeptidase-like"/>
    <property type="match status" value="1"/>
</dbReference>
<dbReference type="PANTHER" id="PTHR43283">
    <property type="entry name" value="BETA-LACTAMASE-RELATED"/>
    <property type="match status" value="1"/>
</dbReference>
<dbReference type="Proteomes" id="UP000381093">
    <property type="component" value="Unassembled WGS sequence"/>
</dbReference>
<dbReference type="InterPro" id="IPR001466">
    <property type="entry name" value="Beta-lactam-related"/>
</dbReference>
<organism evidence="2 3">
    <name type="scientific">Pseudomonas fluorescens</name>
    <dbReference type="NCBI Taxonomy" id="294"/>
    <lineage>
        <taxon>Bacteria</taxon>
        <taxon>Pseudomonadati</taxon>
        <taxon>Pseudomonadota</taxon>
        <taxon>Gammaproteobacteria</taxon>
        <taxon>Pseudomonadales</taxon>
        <taxon>Pseudomonadaceae</taxon>
        <taxon>Pseudomonas</taxon>
    </lineage>
</organism>
<sequence length="443" mass="49085">MKIIISNSAIKSIKICSLLVGSLFLQEAYASPLVACYGYMMHSCPEPVDKIIPDPQRRFTWSQSEKVVGSKNMYHLFAGDVFLSSENNIQKLPVGQSVSNVEYTLDNKKLGISDYLKNQNVAGLLVIKNGKIVLEHYGDSINETTLWTSRSVAKSIVSVLIGAAIKDHAIESVDTLITKYIPELEGTAWEGVTLHQLMQHTSGIQWSEDLSDPNSDLSKMILCETTKDSYSCILSLVSGLARNPGVKPGERWSNNTGGAWLVGLVLERATGMTIAKYLEKEVWQPAGMERDGVWYALKPGKVDMGGYGFNATLRDWGRFGLLVANNGVLSNGEHVLPGDWVKRSTDWTKADGSVQSWAPKGQYGYQWWYMGFAPGDEASYAPTSTFNSDESFWAYGTFGQAIAINQKENLIMVQWSTWERAEGPDVLYSEQGVFFNSLIQALH</sequence>
<protein>
    <recommendedName>
        <fullName evidence="1">Beta-lactamase-related domain-containing protein</fullName>
    </recommendedName>
</protein>
<dbReference type="Gene3D" id="3.40.710.10">
    <property type="entry name" value="DD-peptidase/beta-lactamase superfamily"/>
    <property type="match status" value="1"/>
</dbReference>
<gene>
    <name evidence="2" type="ORF">PS710_04920</name>
</gene>
<accession>A0A5E7ESI7</accession>
<name>A0A5E7ESI7_PSEFL</name>
<dbReference type="InterPro" id="IPR050789">
    <property type="entry name" value="Diverse_Enzym_Activities"/>
</dbReference>
<dbReference type="InterPro" id="IPR012338">
    <property type="entry name" value="Beta-lactam/transpept-like"/>
</dbReference>
<feature type="domain" description="Beta-lactamase-related" evidence="1">
    <location>
        <begin position="122"/>
        <end position="420"/>
    </location>
</feature>
<proteinExistence type="predicted"/>
<dbReference type="RefSeq" id="WP_150766825.1">
    <property type="nucleotide sequence ID" value="NZ_CABVHW010000022.1"/>
</dbReference>